<dbReference type="Gene3D" id="1.25.40.10">
    <property type="entry name" value="Tetratricopeptide repeat domain"/>
    <property type="match status" value="1"/>
</dbReference>
<keyword evidence="5" id="KW-1185">Reference proteome</keyword>
<dbReference type="GO" id="GO:0070206">
    <property type="term" value="P:protein trimerization"/>
    <property type="evidence" value="ECO:0007669"/>
    <property type="project" value="InterPro"/>
</dbReference>
<dbReference type="SUPFAM" id="SSF48452">
    <property type="entry name" value="TPR-like"/>
    <property type="match status" value="1"/>
</dbReference>
<dbReference type="Pfam" id="PF16331">
    <property type="entry name" value="TolA_bind_tri"/>
    <property type="match status" value="1"/>
</dbReference>
<feature type="signal peptide" evidence="1">
    <location>
        <begin position="1"/>
        <end position="19"/>
    </location>
</feature>
<feature type="region of interest" description="Disordered" evidence="2">
    <location>
        <begin position="107"/>
        <end position="129"/>
    </location>
</feature>
<dbReference type="InterPro" id="IPR014162">
    <property type="entry name" value="CpoB_C"/>
</dbReference>
<name>A0A8J6LVN1_9ALTE</name>
<sequence precursor="true">MSKNTLVLLSLLVSGSAISAGPAPVVDVNGGNLEQRLSTLERMVGTRTQMQQQMQQQLDSVQNEVNELRGSVELHTHKLEQILERQRELYQEIDKRIESVMQKKPALTPMLPVPDGSPASTTPAAPDPVAGESEAYDQAVNLILKEKRYDDAIPMFEAFLQKYPDSSYAANAYYWLGQLLFNKQNWSEAKNKFSYLVATYTDSTKRADSILKLGMIAQKQNNLSEAEQLFNQVVSEYAGTTAAKLAESRLKNIK</sequence>
<evidence type="ECO:0000256" key="2">
    <source>
        <dbReference type="SAM" id="MobiDB-lite"/>
    </source>
</evidence>
<dbReference type="HAMAP" id="MF_02066">
    <property type="entry name" value="CpoB"/>
    <property type="match status" value="1"/>
</dbReference>
<dbReference type="Pfam" id="PF14559">
    <property type="entry name" value="TPR_19"/>
    <property type="match status" value="1"/>
</dbReference>
<comment type="caution">
    <text evidence="4">The sequence shown here is derived from an EMBL/GenBank/DDBJ whole genome shotgun (WGS) entry which is preliminary data.</text>
</comment>
<gene>
    <name evidence="4" type="primary">ybgF</name>
    <name evidence="1" type="synonym">cpoB</name>
    <name evidence="4" type="ORF">H8B19_02400</name>
</gene>
<feature type="coiled-coil region" evidence="1">
    <location>
        <begin position="51"/>
        <end position="103"/>
    </location>
</feature>
<keyword evidence="1" id="KW-0131">Cell cycle</keyword>
<comment type="function">
    <text evidence="1">Mediates coordination of peptidoglycan synthesis and outer membrane constriction during cell division.</text>
</comment>
<comment type="subcellular location">
    <subcellularLocation>
        <location evidence="1">Periplasm</location>
    </subcellularLocation>
</comment>
<dbReference type="EMBL" id="JACNEP010000002">
    <property type="protein sequence ID" value="MBC3764709.1"/>
    <property type="molecule type" value="Genomic_DNA"/>
</dbReference>
<evidence type="ECO:0000313" key="5">
    <source>
        <dbReference type="Proteomes" id="UP000601768"/>
    </source>
</evidence>
<protein>
    <recommendedName>
        <fullName evidence="1">Cell division coordinator CpoB</fullName>
    </recommendedName>
</protein>
<evidence type="ECO:0000259" key="3">
    <source>
        <dbReference type="Pfam" id="PF16331"/>
    </source>
</evidence>
<feature type="domain" description="YbgF trimerisation" evidence="3">
    <location>
        <begin position="33"/>
        <end position="105"/>
    </location>
</feature>
<dbReference type="InterPro" id="IPR011990">
    <property type="entry name" value="TPR-like_helical_dom_sf"/>
</dbReference>
<dbReference type="Proteomes" id="UP000601768">
    <property type="component" value="Unassembled WGS sequence"/>
</dbReference>
<evidence type="ECO:0000256" key="1">
    <source>
        <dbReference type="HAMAP-Rule" id="MF_02066"/>
    </source>
</evidence>
<proteinExistence type="inferred from homology"/>
<organism evidence="4 5">
    <name type="scientific">Neptunicella marina</name>
    <dbReference type="NCBI Taxonomy" id="2125989"/>
    <lineage>
        <taxon>Bacteria</taxon>
        <taxon>Pseudomonadati</taxon>
        <taxon>Pseudomonadota</taxon>
        <taxon>Gammaproteobacteria</taxon>
        <taxon>Alteromonadales</taxon>
        <taxon>Alteromonadaceae</taxon>
        <taxon>Neptunicella</taxon>
    </lineage>
</organism>
<dbReference type="InterPro" id="IPR032519">
    <property type="entry name" value="YbgF_tri"/>
</dbReference>
<accession>A0A8J6LVN1</accession>
<feature type="chain" id="PRO_5035346469" description="Cell division coordinator CpoB" evidence="1">
    <location>
        <begin position="20"/>
        <end position="254"/>
    </location>
</feature>
<dbReference type="NCBIfam" id="TIGR02795">
    <property type="entry name" value="tol_pal_ybgF"/>
    <property type="match status" value="1"/>
</dbReference>
<dbReference type="RefSeq" id="WP_186505191.1">
    <property type="nucleotide sequence ID" value="NZ_JACNEP010000002.1"/>
</dbReference>
<keyword evidence="1" id="KW-0132">Cell division</keyword>
<dbReference type="GO" id="GO:0043093">
    <property type="term" value="P:FtsZ-dependent cytokinesis"/>
    <property type="evidence" value="ECO:0007669"/>
    <property type="project" value="UniProtKB-UniRule"/>
</dbReference>
<dbReference type="AlphaFoldDB" id="A0A8J6LVN1"/>
<evidence type="ECO:0000313" key="4">
    <source>
        <dbReference type="EMBL" id="MBC3764709.1"/>
    </source>
</evidence>
<comment type="similarity">
    <text evidence="1">Belongs to the CpoB family.</text>
</comment>
<dbReference type="InterPro" id="IPR019734">
    <property type="entry name" value="TPR_rpt"/>
</dbReference>
<reference evidence="4" key="2">
    <citation type="submission" date="2020-08" db="EMBL/GenBank/DDBJ databases">
        <authorList>
            <person name="Lai Q."/>
        </authorList>
    </citation>
    <scope>NUCLEOTIDE SEQUENCE</scope>
    <source>
        <strain evidence="4">S27-2</strain>
    </source>
</reference>
<feature type="compositionally biased region" description="Low complexity" evidence="2">
    <location>
        <begin position="114"/>
        <end position="128"/>
    </location>
</feature>
<keyword evidence="1" id="KW-0574">Periplasm</keyword>
<dbReference type="Pfam" id="PF13174">
    <property type="entry name" value="TPR_6"/>
    <property type="match status" value="1"/>
</dbReference>
<dbReference type="Gene3D" id="1.20.5.110">
    <property type="match status" value="1"/>
</dbReference>
<dbReference type="GO" id="GO:0030288">
    <property type="term" value="C:outer membrane-bounded periplasmic space"/>
    <property type="evidence" value="ECO:0007669"/>
    <property type="project" value="UniProtKB-UniRule"/>
</dbReference>
<reference evidence="4" key="1">
    <citation type="journal article" date="2018" name="Int. J. Syst. Evol. Microbiol.">
        <title>Neptunicella marina gen. nov., sp. nov., isolated from surface seawater.</title>
        <authorList>
            <person name="Liu X."/>
            <person name="Lai Q."/>
            <person name="Du Y."/>
            <person name="Zhang X."/>
            <person name="Liu Z."/>
            <person name="Sun F."/>
            <person name="Shao Z."/>
        </authorList>
    </citation>
    <scope>NUCLEOTIDE SEQUENCE</scope>
    <source>
        <strain evidence="4">S27-2</strain>
    </source>
</reference>
<dbReference type="InterPro" id="IPR034706">
    <property type="entry name" value="CpoB"/>
</dbReference>
<keyword evidence="1" id="KW-0732">Signal</keyword>
<keyword evidence="1" id="KW-0175">Coiled coil</keyword>